<accession>A0ABW1ECA9</accession>
<feature type="region of interest" description="Disordered" evidence="1">
    <location>
        <begin position="232"/>
        <end position="262"/>
    </location>
</feature>
<comment type="caution">
    <text evidence="2">The sequence shown here is derived from an EMBL/GenBank/DDBJ whole genome shotgun (WGS) entry which is preliminary data.</text>
</comment>
<gene>
    <name evidence="2" type="ORF">ACFPT7_04120</name>
</gene>
<feature type="compositionally biased region" description="Low complexity" evidence="1">
    <location>
        <begin position="249"/>
        <end position="262"/>
    </location>
</feature>
<proteinExistence type="predicted"/>
<dbReference type="EMBL" id="JBHSPH010000001">
    <property type="protein sequence ID" value="MFC5861467.1"/>
    <property type="molecule type" value="Genomic_DNA"/>
</dbReference>
<keyword evidence="3" id="KW-1185">Reference proteome</keyword>
<dbReference type="Proteomes" id="UP001596091">
    <property type="component" value="Unassembled WGS sequence"/>
</dbReference>
<organism evidence="2 3">
    <name type="scientific">Acidicapsa dinghuensis</name>
    <dbReference type="NCBI Taxonomy" id="2218256"/>
    <lineage>
        <taxon>Bacteria</taxon>
        <taxon>Pseudomonadati</taxon>
        <taxon>Acidobacteriota</taxon>
        <taxon>Terriglobia</taxon>
        <taxon>Terriglobales</taxon>
        <taxon>Acidobacteriaceae</taxon>
        <taxon>Acidicapsa</taxon>
    </lineage>
</organism>
<evidence type="ECO:0000256" key="1">
    <source>
        <dbReference type="SAM" id="MobiDB-lite"/>
    </source>
</evidence>
<name>A0ABW1ECA9_9BACT</name>
<protein>
    <submittedName>
        <fullName evidence="2">Uncharacterized protein</fullName>
    </submittedName>
</protein>
<reference evidence="3" key="1">
    <citation type="journal article" date="2019" name="Int. J. Syst. Evol. Microbiol.">
        <title>The Global Catalogue of Microorganisms (GCM) 10K type strain sequencing project: providing services to taxonomists for standard genome sequencing and annotation.</title>
        <authorList>
            <consortium name="The Broad Institute Genomics Platform"/>
            <consortium name="The Broad Institute Genome Sequencing Center for Infectious Disease"/>
            <person name="Wu L."/>
            <person name="Ma J."/>
        </authorList>
    </citation>
    <scope>NUCLEOTIDE SEQUENCE [LARGE SCALE GENOMIC DNA]</scope>
    <source>
        <strain evidence="3">JCM 4087</strain>
    </source>
</reference>
<sequence length="262" mass="27943">MCAHGKLTKVGKILWLGTAGVMVAGLLAARLEAQSYVLSQNGTTVGSAELKIAQQGGGFAFDSKANVKMPQLDYSFDQKGTLDAAHHLLHVSLDGKVNGTGAKVETDAQGQQFLMNINANGQVIHTPLAHHALGVFMPDFDPAGLQMMLYLGAAHNNAGLWALIPKQTGSESAMRIMTDAPMQGTLDGRQIAVNHYTVTYDATKAEVFSGPQNELLQTEWPNEGFALARKGFVLTPPKRAGAPPPRPAQPQGQQPTQPQQPQ</sequence>
<evidence type="ECO:0000313" key="2">
    <source>
        <dbReference type="EMBL" id="MFC5861467.1"/>
    </source>
</evidence>
<dbReference type="RefSeq" id="WP_263333633.1">
    <property type="nucleotide sequence ID" value="NZ_JAGSYH010000002.1"/>
</dbReference>
<evidence type="ECO:0000313" key="3">
    <source>
        <dbReference type="Proteomes" id="UP001596091"/>
    </source>
</evidence>